<comment type="caution">
    <text evidence="3">The sequence shown here is derived from an EMBL/GenBank/DDBJ whole genome shotgun (WGS) entry which is preliminary data.</text>
</comment>
<feature type="compositionally biased region" description="Basic residues" evidence="1">
    <location>
        <begin position="49"/>
        <end position="58"/>
    </location>
</feature>
<sequence length="307" mass="33527">HSEPMSALDPGMPSHPLPADDEDSDYEYEYHDTETETFYLNIDLTTHHGPIRPARRRHDPSSSTATATTGPPSAPSAHTDDQDPAIASSESDNVSAERVQILGLHTANPIISYQNQIFSGSWADQIGTELFFSRPGQDASFDPDAAAPTEVTPLKHTKDFDLIAANSVKILSRKATLISSSSSGGQVQNHPDPLQQPLETSSAPETPGVYKPDHQSNQARFLGRLMELKKRRGETDTVRTVFSSKRGSNLEERLRGWAQTDEQLAAIQQLNDRALQGDSEAIMELENLYTQLGNQGLGPSENSSRPG</sequence>
<dbReference type="Gene3D" id="2.60.40.4370">
    <property type="match status" value="1"/>
</dbReference>
<protein>
    <recommendedName>
        <fullName evidence="2">Transcription factor TFIIIC triple barrel domain-containing protein</fullName>
    </recommendedName>
</protein>
<dbReference type="RefSeq" id="XP_040751539.1">
    <property type="nucleotide sequence ID" value="XM_040893969.1"/>
</dbReference>
<feature type="non-terminal residue" evidence="3">
    <location>
        <position position="1"/>
    </location>
</feature>
<feature type="compositionally biased region" description="Polar residues" evidence="1">
    <location>
        <begin position="179"/>
        <end position="189"/>
    </location>
</feature>
<feature type="domain" description="Transcription factor TFIIIC triple barrel" evidence="2">
    <location>
        <begin position="33"/>
        <end position="177"/>
    </location>
</feature>
<accession>A0A2T5LV39</accession>
<dbReference type="AlphaFoldDB" id="A0A2T5LV39"/>
<evidence type="ECO:0000313" key="4">
    <source>
        <dbReference type="Proteomes" id="UP000244073"/>
    </source>
</evidence>
<reference evidence="3 4" key="1">
    <citation type="journal article" date="2018" name="Proc. Natl. Acad. Sci. U.S.A.">
        <title>Linking secondary metabolites to gene clusters through genome sequencing of six diverse Aspergillus species.</title>
        <authorList>
            <person name="Kaerboelling I."/>
            <person name="Vesth T.C."/>
            <person name="Frisvad J.C."/>
            <person name="Nybo J.L."/>
            <person name="Theobald S."/>
            <person name="Kuo A."/>
            <person name="Bowyer P."/>
            <person name="Matsuda Y."/>
            <person name="Mondo S."/>
            <person name="Lyhne E.K."/>
            <person name="Kogle M.E."/>
            <person name="Clum A."/>
            <person name="Lipzen A."/>
            <person name="Salamov A."/>
            <person name="Ngan C.Y."/>
            <person name="Daum C."/>
            <person name="Chiniquy J."/>
            <person name="Barry K."/>
            <person name="LaButti K."/>
            <person name="Haridas S."/>
            <person name="Simmons B.A."/>
            <person name="Magnuson J.K."/>
            <person name="Mortensen U.H."/>
            <person name="Larsen T.O."/>
            <person name="Grigoriev I.V."/>
            <person name="Baker S.E."/>
            <person name="Andersen M.R."/>
        </authorList>
    </citation>
    <scope>NUCLEOTIDE SEQUENCE [LARGE SCALE GENOMIC DNA]</scope>
    <source>
        <strain evidence="3 4">IBT 24754</strain>
    </source>
</reference>
<dbReference type="Proteomes" id="UP000244073">
    <property type="component" value="Unassembled WGS sequence"/>
</dbReference>
<feature type="compositionally biased region" description="Low complexity" evidence="1">
    <location>
        <begin position="61"/>
        <end position="77"/>
    </location>
</feature>
<evidence type="ECO:0000313" key="3">
    <source>
        <dbReference type="EMBL" id="PTU20147.1"/>
    </source>
</evidence>
<feature type="region of interest" description="Disordered" evidence="1">
    <location>
        <begin position="1"/>
        <end position="92"/>
    </location>
</feature>
<evidence type="ECO:0000259" key="2">
    <source>
        <dbReference type="Pfam" id="PF10419"/>
    </source>
</evidence>
<dbReference type="Pfam" id="PF10419">
    <property type="entry name" value="TFIIIC_sub6"/>
    <property type="match status" value="1"/>
</dbReference>
<dbReference type="GeneID" id="63810851"/>
<feature type="region of interest" description="Disordered" evidence="1">
    <location>
        <begin position="179"/>
        <end position="217"/>
    </location>
</feature>
<evidence type="ECO:0000256" key="1">
    <source>
        <dbReference type="SAM" id="MobiDB-lite"/>
    </source>
</evidence>
<dbReference type="OrthoDB" id="1877767at2759"/>
<name>A0A2T5LV39_9EURO</name>
<gene>
    <name evidence="3" type="ORF">P175DRAFT_0439577</name>
</gene>
<proteinExistence type="predicted"/>
<dbReference type="EMBL" id="MSFN02000005">
    <property type="protein sequence ID" value="PTU20147.1"/>
    <property type="molecule type" value="Genomic_DNA"/>
</dbReference>
<dbReference type="VEuPathDB" id="FungiDB:P175DRAFT_0439577"/>
<organism evidence="3 4">
    <name type="scientific">Aspergillus ochraceoroseus IBT 24754</name>
    <dbReference type="NCBI Taxonomy" id="1392256"/>
    <lineage>
        <taxon>Eukaryota</taxon>
        <taxon>Fungi</taxon>
        <taxon>Dikarya</taxon>
        <taxon>Ascomycota</taxon>
        <taxon>Pezizomycotina</taxon>
        <taxon>Eurotiomycetes</taxon>
        <taxon>Eurotiomycetidae</taxon>
        <taxon>Eurotiales</taxon>
        <taxon>Aspergillaceae</taxon>
        <taxon>Aspergillus</taxon>
        <taxon>Aspergillus subgen. Nidulantes</taxon>
    </lineage>
</organism>
<dbReference type="InterPro" id="IPR019481">
    <property type="entry name" value="TFIIIC_triple_barrel"/>
</dbReference>